<dbReference type="GO" id="GO:0003723">
    <property type="term" value="F:RNA binding"/>
    <property type="evidence" value="ECO:0007669"/>
    <property type="project" value="UniProtKB-KW"/>
</dbReference>
<evidence type="ECO:0000259" key="6">
    <source>
        <dbReference type="SMART" id="SM00363"/>
    </source>
</evidence>
<dbReference type="PROSITE" id="PS01149">
    <property type="entry name" value="PSI_RSU"/>
    <property type="match status" value="1"/>
</dbReference>
<name>A0A4R9G3T2_9LEPT</name>
<dbReference type="InterPro" id="IPR020103">
    <property type="entry name" value="PsdUridine_synth_cat_dom_sf"/>
</dbReference>
<evidence type="ECO:0000313" key="8">
    <source>
        <dbReference type="Proteomes" id="UP000298458"/>
    </source>
</evidence>
<dbReference type="Gene3D" id="3.30.70.1560">
    <property type="entry name" value="Alpha-L RNA-binding motif"/>
    <property type="match status" value="1"/>
</dbReference>
<reference evidence="7" key="1">
    <citation type="journal article" date="2019" name="PLoS Negl. Trop. Dis.">
        <title>Revisiting the worldwide diversity of Leptospira species in the environment.</title>
        <authorList>
            <person name="Vincent A.T."/>
            <person name="Schiettekatte O."/>
            <person name="Bourhy P."/>
            <person name="Veyrier F.J."/>
            <person name="Picardeau M."/>
        </authorList>
    </citation>
    <scope>NUCLEOTIDE SEQUENCE [LARGE SCALE GENOMIC DNA]</scope>
    <source>
        <strain evidence="7">SSW15</strain>
    </source>
</reference>
<sequence length="252" mass="28198">MTGKQGRGEKGFSPPSDGIRINRFLADCGFGSRRKVEELVQSGKVSLNGKTVLDLSTRIRPETDEVFVGGKKAIHRTGSVFLALNKPPGYLCSHGDRFHNHTVFELLPAKFGHLAIAGRLDLDSRGLLLLSDDGEFVQRISHPSRSMEKEYEVIVSEPVSVSETIRTFQEGIHDEGEILKAESVVPAAKGSEVFQFRIVLKQGRKRQIRRMFAALGTRVQDLKRVRIGNLRLKDLGLQEGQYAELDPDHWRP</sequence>
<evidence type="ECO:0000256" key="3">
    <source>
        <dbReference type="ARBA" id="ARBA00023235"/>
    </source>
</evidence>
<dbReference type="InterPro" id="IPR042092">
    <property type="entry name" value="PsdUridine_s_RsuA/RluB/E/F_cat"/>
</dbReference>
<dbReference type="CDD" id="cd00165">
    <property type="entry name" value="S4"/>
    <property type="match status" value="1"/>
</dbReference>
<dbReference type="Gene3D" id="3.10.290.10">
    <property type="entry name" value="RNA-binding S4 domain"/>
    <property type="match status" value="1"/>
</dbReference>
<dbReference type="PROSITE" id="PS50889">
    <property type="entry name" value="S4"/>
    <property type="match status" value="1"/>
</dbReference>
<dbReference type="AlphaFoldDB" id="A0A4R9G3T2"/>
<comment type="caution">
    <text evidence="7">The sequence shown here is derived from an EMBL/GenBank/DDBJ whole genome shotgun (WGS) entry which is preliminary data.</text>
</comment>
<keyword evidence="2 4" id="KW-0694">RNA-binding</keyword>
<evidence type="ECO:0000256" key="2">
    <source>
        <dbReference type="ARBA" id="ARBA00022884"/>
    </source>
</evidence>
<dbReference type="Proteomes" id="UP000298458">
    <property type="component" value="Unassembled WGS sequence"/>
</dbReference>
<keyword evidence="8" id="KW-1185">Reference proteome</keyword>
<dbReference type="EMBL" id="RQET01000014">
    <property type="protein sequence ID" value="TGK06156.1"/>
    <property type="molecule type" value="Genomic_DNA"/>
</dbReference>
<dbReference type="InterPro" id="IPR006145">
    <property type="entry name" value="PsdUridine_synth_RsuA/RluA"/>
</dbReference>
<dbReference type="InterPro" id="IPR000748">
    <property type="entry name" value="PsdUridine_synth_RsuA/RluB/E/F"/>
</dbReference>
<dbReference type="Pfam" id="PF00849">
    <property type="entry name" value="PseudoU_synth_2"/>
    <property type="match status" value="1"/>
</dbReference>
<dbReference type="InterPro" id="IPR050343">
    <property type="entry name" value="RsuA_PseudoU_synthase"/>
</dbReference>
<evidence type="ECO:0000313" key="7">
    <source>
        <dbReference type="EMBL" id="TGK06156.1"/>
    </source>
</evidence>
<dbReference type="SUPFAM" id="SSF55120">
    <property type="entry name" value="Pseudouridine synthase"/>
    <property type="match status" value="1"/>
</dbReference>
<proteinExistence type="inferred from homology"/>
<organism evidence="7 8">
    <name type="scientific">Leptospira fletcheri</name>
    <dbReference type="NCBI Taxonomy" id="2484981"/>
    <lineage>
        <taxon>Bacteria</taxon>
        <taxon>Pseudomonadati</taxon>
        <taxon>Spirochaetota</taxon>
        <taxon>Spirochaetia</taxon>
        <taxon>Leptospirales</taxon>
        <taxon>Leptospiraceae</taxon>
        <taxon>Leptospira</taxon>
    </lineage>
</organism>
<dbReference type="SUPFAM" id="SSF55174">
    <property type="entry name" value="Alpha-L RNA-binding motif"/>
    <property type="match status" value="1"/>
</dbReference>
<dbReference type="InterPro" id="IPR002942">
    <property type="entry name" value="S4_RNA-bd"/>
</dbReference>
<dbReference type="InterPro" id="IPR018496">
    <property type="entry name" value="PsdUridine_synth_RsuA/RluB_CS"/>
</dbReference>
<comment type="similarity">
    <text evidence="1 5">Belongs to the pseudouridine synthase RsuA family.</text>
</comment>
<dbReference type="OrthoDB" id="9807213at2"/>
<dbReference type="Pfam" id="PF01479">
    <property type="entry name" value="S4"/>
    <property type="match status" value="1"/>
</dbReference>
<accession>A0A4R9G3T2</accession>
<dbReference type="NCBIfam" id="TIGR00093">
    <property type="entry name" value="pseudouridine synthase"/>
    <property type="match status" value="1"/>
</dbReference>
<dbReference type="PANTHER" id="PTHR47683:SF4">
    <property type="entry name" value="PSEUDOURIDINE SYNTHASE"/>
    <property type="match status" value="1"/>
</dbReference>
<feature type="domain" description="RNA-binding S4" evidence="6">
    <location>
        <begin position="19"/>
        <end position="75"/>
    </location>
</feature>
<dbReference type="InterPro" id="IPR020094">
    <property type="entry name" value="TruA/RsuA/RluB/E/F_N"/>
</dbReference>
<dbReference type="GO" id="GO:0000455">
    <property type="term" value="P:enzyme-directed rRNA pseudouridine synthesis"/>
    <property type="evidence" value="ECO:0007669"/>
    <property type="project" value="UniProtKB-ARBA"/>
</dbReference>
<protein>
    <recommendedName>
        <fullName evidence="5">Pseudouridine synthase</fullName>
        <ecNumber evidence="5">5.4.99.-</ecNumber>
    </recommendedName>
</protein>
<dbReference type="PANTHER" id="PTHR47683">
    <property type="entry name" value="PSEUDOURIDINE SYNTHASE FAMILY PROTEIN-RELATED"/>
    <property type="match status" value="1"/>
</dbReference>
<gene>
    <name evidence="7" type="ORF">EHO60_16305</name>
</gene>
<evidence type="ECO:0000256" key="1">
    <source>
        <dbReference type="ARBA" id="ARBA00008348"/>
    </source>
</evidence>
<dbReference type="SMART" id="SM00363">
    <property type="entry name" value="S4"/>
    <property type="match status" value="1"/>
</dbReference>
<evidence type="ECO:0000256" key="4">
    <source>
        <dbReference type="PROSITE-ProRule" id="PRU00182"/>
    </source>
</evidence>
<dbReference type="InterPro" id="IPR036986">
    <property type="entry name" value="S4_RNA-bd_sf"/>
</dbReference>
<dbReference type="GO" id="GO:0120159">
    <property type="term" value="F:rRNA pseudouridine synthase activity"/>
    <property type="evidence" value="ECO:0007669"/>
    <property type="project" value="UniProtKB-ARBA"/>
</dbReference>
<keyword evidence="3 5" id="KW-0413">Isomerase</keyword>
<dbReference type="Gene3D" id="3.30.70.580">
    <property type="entry name" value="Pseudouridine synthase I, catalytic domain, N-terminal subdomain"/>
    <property type="match status" value="1"/>
</dbReference>
<evidence type="ECO:0000256" key="5">
    <source>
        <dbReference type="RuleBase" id="RU003887"/>
    </source>
</evidence>
<dbReference type="RefSeq" id="WP_135769284.1">
    <property type="nucleotide sequence ID" value="NZ_RQET01000014.1"/>
</dbReference>
<dbReference type="EC" id="5.4.99.-" evidence="5"/>